<sequence>MNAPHEIPNASILALDSVVSRLESVERRIREAEADRVALLAEAFDIASAESDGADSSVPTGSGAELAYRAVRAEVAAALRMSERTAEKHLDHARTLTRHYAGVFEALRAGDLSYRHTTVICDAGAVIGSSDGPDGVIRRARYEEAVLPVAIEETPNRLHPVARRLAERFAETSLDERHAAASRLRRVFIIDREDGMADLVAHLPAVEAYGIYHRLTALGREVSHARAAASRDRATSQSRTALQSRAPLQGPAALRSRAALQSLPVPRNSSVFADHAPHGRAAQAPEAPRTLDEIRADLLADLALMNIPSLDEDPPAGLPADPAAGVSASRGSPASSAPSSAEWEADRRPSPRRIGAIQARVQVVLPAEILFPPGPGESRGESSGERRGERDGHGDDSAARTAVGEPFDPPHLVGYGPIDAASARRLAARAPHWEEISVHPLTGDVLSVDRYRASEQMRRFLGARDLHCRFPGCRAPIARCDLDHTVDAALGGETSTANLAHLCRGHHTLKHHTGWRVKQQAGGVLEWSSPTGRSYTEKPPSRVMFRPAPRTDEWSP</sequence>
<evidence type="ECO:0000259" key="3">
    <source>
        <dbReference type="SMART" id="SM00507"/>
    </source>
</evidence>
<dbReference type="Pfam" id="PF02720">
    <property type="entry name" value="DUF222"/>
    <property type="match status" value="1"/>
</dbReference>
<gene>
    <name evidence="4" type="ORF">JD276_05395</name>
</gene>
<evidence type="ECO:0000256" key="1">
    <source>
        <dbReference type="SAM" id="Coils"/>
    </source>
</evidence>
<feature type="region of interest" description="Disordered" evidence="2">
    <location>
        <begin position="313"/>
        <end position="350"/>
    </location>
</feature>
<name>A0A934Q6S1_9MICO</name>
<dbReference type="Proteomes" id="UP000608530">
    <property type="component" value="Unassembled WGS sequence"/>
</dbReference>
<evidence type="ECO:0000313" key="5">
    <source>
        <dbReference type="Proteomes" id="UP000608530"/>
    </source>
</evidence>
<dbReference type="RefSeq" id="WP_200114609.1">
    <property type="nucleotide sequence ID" value="NZ_JAEHOH010000006.1"/>
</dbReference>
<dbReference type="CDD" id="cd00085">
    <property type="entry name" value="HNHc"/>
    <property type="match status" value="1"/>
</dbReference>
<evidence type="ECO:0000313" key="4">
    <source>
        <dbReference type="EMBL" id="MBK0418468.1"/>
    </source>
</evidence>
<protein>
    <submittedName>
        <fullName evidence="4">DUF222 domain-containing protein</fullName>
    </submittedName>
</protein>
<feature type="region of interest" description="Disordered" evidence="2">
    <location>
        <begin position="368"/>
        <end position="411"/>
    </location>
</feature>
<organism evidence="4 5">
    <name type="scientific">Leucobacter chromiisoli</name>
    <dbReference type="NCBI Taxonomy" id="2796471"/>
    <lineage>
        <taxon>Bacteria</taxon>
        <taxon>Bacillati</taxon>
        <taxon>Actinomycetota</taxon>
        <taxon>Actinomycetes</taxon>
        <taxon>Micrococcales</taxon>
        <taxon>Microbacteriaceae</taxon>
        <taxon>Leucobacter</taxon>
    </lineage>
</organism>
<accession>A0A934Q6S1</accession>
<feature type="compositionally biased region" description="Basic and acidic residues" evidence="2">
    <location>
        <begin position="378"/>
        <end position="398"/>
    </location>
</feature>
<feature type="region of interest" description="Disordered" evidence="2">
    <location>
        <begin position="527"/>
        <end position="556"/>
    </location>
</feature>
<feature type="region of interest" description="Disordered" evidence="2">
    <location>
        <begin position="269"/>
        <end position="289"/>
    </location>
</feature>
<dbReference type="InterPro" id="IPR003870">
    <property type="entry name" value="DUF222"/>
</dbReference>
<evidence type="ECO:0000256" key="2">
    <source>
        <dbReference type="SAM" id="MobiDB-lite"/>
    </source>
</evidence>
<feature type="coiled-coil region" evidence="1">
    <location>
        <begin position="15"/>
        <end position="42"/>
    </location>
</feature>
<proteinExistence type="predicted"/>
<keyword evidence="5" id="KW-1185">Reference proteome</keyword>
<dbReference type="Gene3D" id="1.10.30.50">
    <property type="match status" value="1"/>
</dbReference>
<dbReference type="AlphaFoldDB" id="A0A934Q6S1"/>
<dbReference type="EMBL" id="JAEHOH010000006">
    <property type="protein sequence ID" value="MBK0418468.1"/>
    <property type="molecule type" value="Genomic_DNA"/>
</dbReference>
<dbReference type="SMART" id="SM00507">
    <property type="entry name" value="HNHc"/>
    <property type="match status" value="1"/>
</dbReference>
<feature type="region of interest" description="Disordered" evidence="2">
    <location>
        <begin position="228"/>
        <end position="252"/>
    </location>
</feature>
<dbReference type="InterPro" id="IPR003615">
    <property type="entry name" value="HNH_nuc"/>
</dbReference>
<keyword evidence="1" id="KW-0175">Coiled coil</keyword>
<reference evidence="4" key="1">
    <citation type="submission" date="2020-12" db="EMBL/GenBank/DDBJ databases">
        <title>Leucobacter sp. CAS1, isolated from Chromium sludge.</title>
        <authorList>
            <person name="Xu Z."/>
        </authorList>
    </citation>
    <scope>NUCLEOTIDE SEQUENCE</scope>
    <source>
        <strain evidence="4">CSA1</strain>
    </source>
</reference>
<feature type="domain" description="HNH nuclease" evidence="3">
    <location>
        <begin position="456"/>
        <end position="508"/>
    </location>
</feature>
<feature type="compositionally biased region" description="Low complexity" evidence="2">
    <location>
        <begin position="318"/>
        <end position="341"/>
    </location>
</feature>
<comment type="caution">
    <text evidence="4">The sequence shown here is derived from an EMBL/GenBank/DDBJ whole genome shotgun (WGS) entry which is preliminary data.</text>
</comment>